<accession>A2PZR1</accession>
<sequence>MMGLFGEFTTSHRWSKRSSNSQYRLSSLKPYDNLACYLNGYMTKEKFIVTSIQKFQKMDYFIDMMLLQNTKVVVIPGPSQSKELANQSYFWNNPAQYPESDARYKMITLNHTRRDSYSIFDVYIESTQFKKTLFSIKVFQFRNWIDERIPANINQFGAFIEEANIANRNNMHNSETFHPIIVHFDHHNNVGMFCALDICLEYFAHKGEVDVNNVIHRVCQGPYTKNIIESQCNFIIAVLDRAASIVKPQ</sequence>
<feature type="domain" description="Tyrosine-protein phosphatase" evidence="1">
    <location>
        <begin position="31"/>
        <end position="218"/>
    </location>
</feature>
<dbReference type="Proteomes" id="UP000203987">
    <property type="component" value="Genome"/>
</dbReference>
<protein>
    <submittedName>
        <fullName evidence="2">GfV-B13-ORF1</fullName>
    </submittedName>
</protein>
<evidence type="ECO:0000313" key="2">
    <source>
        <dbReference type="EMBL" id="BAF45483.1"/>
    </source>
</evidence>
<dbReference type="EMBL" id="AB289925">
    <property type="protein sequence ID" value="BAF45483.1"/>
    <property type="molecule type" value="Genomic_DNA"/>
</dbReference>
<evidence type="ECO:0000259" key="1">
    <source>
        <dbReference type="PROSITE" id="PS50055"/>
    </source>
</evidence>
<dbReference type="InterPro" id="IPR029021">
    <property type="entry name" value="Prot-tyrosine_phosphatase-like"/>
</dbReference>
<dbReference type="Pfam" id="PF00102">
    <property type="entry name" value="Y_phosphatase"/>
    <property type="match status" value="1"/>
</dbReference>
<dbReference type="PROSITE" id="PS50055">
    <property type="entry name" value="TYR_PHOSPHATASE_PTP"/>
    <property type="match status" value="1"/>
</dbReference>
<organism evidence="2 3">
    <name type="scientific">Ichnoviriform fumiferanae</name>
    <dbReference type="NCBI Taxonomy" id="419435"/>
    <lineage>
        <taxon>Viruses</taxon>
        <taxon>Viruses incertae sedis</taxon>
        <taxon>Polydnaviriformidae</taxon>
        <taxon>Ichnoviriform</taxon>
    </lineage>
</organism>
<dbReference type="RefSeq" id="YP_001029355.1">
    <property type="nucleotide sequence ID" value="NC_008858.1"/>
</dbReference>
<dbReference type="GO" id="GO:0004725">
    <property type="term" value="F:protein tyrosine phosphatase activity"/>
    <property type="evidence" value="ECO:0007669"/>
    <property type="project" value="InterPro"/>
</dbReference>
<dbReference type="GeneID" id="5179543"/>
<evidence type="ECO:0000313" key="3">
    <source>
        <dbReference type="Proteomes" id="UP000203987"/>
    </source>
</evidence>
<dbReference type="KEGG" id="vg:5179543"/>
<reference evidence="2 3" key="1">
    <citation type="journal article" date="2007" name="J. Virol.">
        <title>Genomic and morphological features of a banchine polydnavirus: comparison with bracoviruses and ichnoviruses.</title>
        <authorList>
            <person name="Lapointe R."/>
            <person name="Tanaka K."/>
            <person name="Barney W.E."/>
            <person name="Whitfield J.B."/>
            <person name="Banks J.C."/>
            <person name="Beliveau C."/>
            <person name="Stoltz D."/>
            <person name="Webb B.A."/>
            <person name="Cusson M."/>
        </authorList>
    </citation>
    <scope>NUCLEOTIDE SEQUENCE [LARGE SCALE GENOMIC DNA]</scope>
</reference>
<name>A2PZR1_9VIRU</name>
<proteinExistence type="predicted"/>
<dbReference type="InterPro" id="IPR000242">
    <property type="entry name" value="PTP_cat"/>
</dbReference>
<dbReference type="Gene3D" id="3.90.190.10">
    <property type="entry name" value="Protein tyrosine phosphatase superfamily"/>
    <property type="match status" value="1"/>
</dbReference>
<dbReference type="SUPFAM" id="SSF52799">
    <property type="entry name" value="(Phosphotyrosine protein) phosphatases II"/>
    <property type="match status" value="1"/>
</dbReference>